<evidence type="ECO:0000256" key="3">
    <source>
        <dbReference type="ARBA" id="ARBA00022837"/>
    </source>
</evidence>
<dbReference type="RefSeq" id="WP_171164701.1">
    <property type="nucleotide sequence ID" value="NZ_CP053073.1"/>
</dbReference>
<gene>
    <name evidence="6" type="ORF">DSM104440_03356</name>
</gene>
<dbReference type="GO" id="GO:0016020">
    <property type="term" value="C:membrane"/>
    <property type="evidence" value="ECO:0007669"/>
    <property type="project" value="InterPro"/>
</dbReference>
<protein>
    <recommendedName>
        <fullName evidence="5">Calx-beta domain-containing protein</fullName>
    </recommendedName>
</protein>
<dbReference type="Gene3D" id="3.40.390.10">
    <property type="entry name" value="Collagenase (Catalytic Domain)"/>
    <property type="match status" value="1"/>
</dbReference>
<evidence type="ECO:0000256" key="2">
    <source>
        <dbReference type="ARBA" id="ARBA00022737"/>
    </source>
</evidence>
<dbReference type="InParanoid" id="A0A6M4HAE0"/>
<dbReference type="EMBL" id="CP053073">
    <property type="protein sequence ID" value="QJR16521.1"/>
    <property type="molecule type" value="Genomic_DNA"/>
</dbReference>
<dbReference type="Pfam" id="PF03160">
    <property type="entry name" value="Calx-beta"/>
    <property type="match status" value="1"/>
</dbReference>
<evidence type="ECO:0000313" key="6">
    <source>
        <dbReference type="EMBL" id="QJR16521.1"/>
    </source>
</evidence>
<evidence type="ECO:0000256" key="1">
    <source>
        <dbReference type="ARBA" id="ARBA00022729"/>
    </source>
</evidence>
<evidence type="ECO:0000259" key="5">
    <source>
        <dbReference type="SMART" id="SM00237"/>
    </source>
</evidence>
<dbReference type="AlphaFoldDB" id="A0A6M4HAE0"/>
<accession>A0A6M4HAE0</accession>
<dbReference type="GO" id="GO:0007154">
    <property type="term" value="P:cell communication"/>
    <property type="evidence" value="ECO:0007669"/>
    <property type="project" value="InterPro"/>
</dbReference>
<dbReference type="SUPFAM" id="SSF55486">
    <property type="entry name" value="Metalloproteases ('zincins'), catalytic domain"/>
    <property type="match status" value="1"/>
</dbReference>
<dbReference type="SMART" id="SM00237">
    <property type="entry name" value="Calx_beta"/>
    <property type="match status" value="1"/>
</dbReference>
<dbReference type="GO" id="GO:0008237">
    <property type="term" value="F:metallopeptidase activity"/>
    <property type="evidence" value="ECO:0007669"/>
    <property type="project" value="InterPro"/>
</dbReference>
<keyword evidence="1 4" id="KW-0732">Signal</keyword>
<evidence type="ECO:0000256" key="4">
    <source>
        <dbReference type="SAM" id="SignalP"/>
    </source>
</evidence>
<feature type="signal peptide" evidence="4">
    <location>
        <begin position="1"/>
        <end position="22"/>
    </location>
</feature>
<dbReference type="Gene3D" id="2.60.40.2030">
    <property type="match status" value="1"/>
</dbReference>
<dbReference type="InterPro" id="IPR024079">
    <property type="entry name" value="MetalloPept_cat_dom_sf"/>
</dbReference>
<keyword evidence="2" id="KW-0677">Repeat</keyword>
<name>A0A6M4HAE0_9PROT</name>
<dbReference type="Proteomes" id="UP000503096">
    <property type="component" value="Chromosome"/>
</dbReference>
<organism evidence="6 7">
    <name type="scientific">Usitatibacter palustris</name>
    <dbReference type="NCBI Taxonomy" id="2732487"/>
    <lineage>
        <taxon>Bacteria</taxon>
        <taxon>Pseudomonadati</taxon>
        <taxon>Pseudomonadota</taxon>
        <taxon>Betaproteobacteria</taxon>
        <taxon>Nitrosomonadales</taxon>
        <taxon>Usitatibacteraceae</taxon>
        <taxon>Usitatibacter</taxon>
    </lineage>
</organism>
<proteinExistence type="predicted"/>
<dbReference type="KEGG" id="upl:DSM104440_03356"/>
<feature type="domain" description="Calx-beta" evidence="5">
    <location>
        <begin position="482"/>
        <end position="579"/>
    </location>
</feature>
<dbReference type="InterPro" id="IPR003644">
    <property type="entry name" value="Calx_beta"/>
</dbReference>
<reference evidence="6 7" key="1">
    <citation type="submission" date="2020-04" db="EMBL/GenBank/DDBJ databases">
        <title>Usitatibacter rugosus gen. nov., sp. nov. and Usitatibacter palustris sp. nov., novel members of Usitatibacteraceae fam. nov. within the order Nitrosomonadales isolated from soil.</title>
        <authorList>
            <person name="Huber K.J."/>
            <person name="Neumann-Schaal M."/>
            <person name="Geppert A."/>
            <person name="Luckner M."/>
            <person name="Wanner G."/>
            <person name="Overmann J."/>
        </authorList>
    </citation>
    <scope>NUCLEOTIDE SEQUENCE [LARGE SCALE GENOMIC DNA]</scope>
    <source>
        <strain evidence="6 7">Swamp67</strain>
    </source>
</reference>
<dbReference type="SUPFAM" id="SSF141072">
    <property type="entry name" value="CalX-like"/>
    <property type="match status" value="1"/>
</dbReference>
<keyword evidence="7" id="KW-1185">Reference proteome</keyword>
<dbReference type="Pfam" id="PF13688">
    <property type="entry name" value="Reprolysin_5"/>
    <property type="match status" value="1"/>
</dbReference>
<sequence length="1023" mass="104928">MGSHVSRIAGVALLFCAGIASAATPLFIPLDKSSIVRKSDATDIPVAFNRPGLENLVPGDEVELTLPNGSRHDYVYEHSIAHGGGIVTWIARSPITGDNERAIITYGPHGAWGWMNTTYGAYRVYPSGEGYDLLAPRLRQDFSPTFPGGDAITVEPDAPGIEHLKGIPTHVPAPISKAGGFFKVTPVPTVRADVMIIYTKDLAQKLGVGLMPMLMNLIATANQAYVDSEVAITLRLVNATMLDLANTNGSSAILSGMRNAASGADVGLNAIFQPLTWGAGTSIRDQVGADFVALVRDGPNDTGGIGNLAFNTAIYPAVQSIFTTAYSVNNFCVQGCEQIFAHELGHNMGNHHDTATIAKDGGGTTTIATGAFPHSYGWYSCVNGLTCNPYLPNGTGGACTASGPYASCLTPAANDFGTVMSYIGPRIMKFSNPNLNNCVPTGGNAGAPRACGGVVPAPAPGGKTANNALSMNDSRGSIAAYRNETIANTPGSLQFTNMVFSGNEGGNITFTVSRVGGSSGAISVSYALTAGSAISGTDYTNVSGSLNWANGDTANKTFMVPISADALAEDIESFTATLSTPTGVPGVYIGYPATATGLINSPWPIGGTMPTGFTTSGPNAWTTATDQVFEGTTSLRSAQAFGNFGAGNAGISDLVYTANFSAGPVVFSYRVSSYQNQGVFQFLVDGVIVHTNTGESGWTSFAYDLTAGSHTLTWRFSNNMPSACGSGGWSPPPVGGAGVCADRVWIDAVALPANSPPTNPPRLANISTRGQVLTGGDVMIAGFIIGGSAAKTVVMTVAGPSLIPAGIPNALANPQLTLIRQSDGVVIGTNDNWQTQTVPGHVSSIQAAGFAPAHPNEPALIATLAPGAYTAIVQGVGGTGVGLVGVYEVNTPEVPMINISTRGQVLTGGDVMIAGFIIYGDNTKSVVVTVAGPSLVAAGIPNALMNPQITIVRQSDGVVIANNDNWQTQTNPAHVAQIQAAGFAPAHPNEPAVILTLPPGAYTAIVQGVGGTGVGLVGVYAIP</sequence>
<dbReference type="InterPro" id="IPR038081">
    <property type="entry name" value="CalX-like_sf"/>
</dbReference>
<evidence type="ECO:0000313" key="7">
    <source>
        <dbReference type="Proteomes" id="UP000503096"/>
    </source>
</evidence>
<keyword evidence="3" id="KW-0106">Calcium</keyword>
<feature type="chain" id="PRO_5026663474" description="Calx-beta domain-containing protein" evidence="4">
    <location>
        <begin position="23"/>
        <end position="1023"/>
    </location>
</feature>